<dbReference type="EMBL" id="GBXM01005193">
    <property type="protein sequence ID" value="JAI03385.1"/>
    <property type="molecule type" value="Transcribed_RNA"/>
</dbReference>
<accession>A0A0E9XL51</accession>
<sequence length="44" mass="4910">MPMNAHSRNIFSGTLTRYSWKNAETRNTAACPINLLTPLFSIGL</sequence>
<evidence type="ECO:0000313" key="1">
    <source>
        <dbReference type="EMBL" id="JAI03385.1"/>
    </source>
</evidence>
<reference evidence="1" key="1">
    <citation type="submission" date="2014-11" db="EMBL/GenBank/DDBJ databases">
        <authorList>
            <person name="Amaro Gonzalez C."/>
        </authorList>
    </citation>
    <scope>NUCLEOTIDE SEQUENCE</scope>
</reference>
<protein>
    <submittedName>
        <fullName evidence="1">Uncharacterized protein</fullName>
    </submittedName>
</protein>
<proteinExistence type="predicted"/>
<name>A0A0E9XL51_ANGAN</name>
<reference evidence="1" key="2">
    <citation type="journal article" date="2015" name="Fish Shellfish Immunol.">
        <title>Early steps in the European eel (Anguilla anguilla)-Vibrio vulnificus interaction in the gills: Role of the RtxA13 toxin.</title>
        <authorList>
            <person name="Callol A."/>
            <person name="Pajuelo D."/>
            <person name="Ebbesson L."/>
            <person name="Teles M."/>
            <person name="MacKenzie S."/>
            <person name="Amaro C."/>
        </authorList>
    </citation>
    <scope>NUCLEOTIDE SEQUENCE</scope>
</reference>
<dbReference type="AlphaFoldDB" id="A0A0E9XL51"/>
<organism evidence="1">
    <name type="scientific">Anguilla anguilla</name>
    <name type="common">European freshwater eel</name>
    <name type="synonym">Muraena anguilla</name>
    <dbReference type="NCBI Taxonomy" id="7936"/>
    <lineage>
        <taxon>Eukaryota</taxon>
        <taxon>Metazoa</taxon>
        <taxon>Chordata</taxon>
        <taxon>Craniata</taxon>
        <taxon>Vertebrata</taxon>
        <taxon>Euteleostomi</taxon>
        <taxon>Actinopterygii</taxon>
        <taxon>Neopterygii</taxon>
        <taxon>Teleostei</taxon>
        <taxon>Anguilliformes</taxon>
        <taxon>Anguillidae</taxon>
        <taxon>Anguilla</taxon>
    </lineage>
</organism>